<dbReference type="InterPro" id="IPR050396">
    <property type="entry name" value="Glycosyltr_51/Transpeptidase"/>
</dbReference>
<dbReference type="RefSeq" id="WP_044048788.1">
    <property type="nucleotide sequence ID" value="NZ_CP003984.1"/>
</dbReference>
<evidence type="ECO:0000256" key="12">
    <source>
        <dbReference type="SAM" id="MobiDB-lite"/>
    </source>
</evidence>
<feature type="domain" description="Glycosyl transferase family 51" evidence="15">
    <location>
        <begin position="118"/>
        <end position="301"/>
    </location>
</feature>
<name>A0AAN0VHB4_9RHOB</name>
<dbReference type="InterPro" id="IPR012338">
    <property type="entry name" value="Beta-lactam/transpept-like"/>
</dbReference>
<evidence type="ECO:0000256" key="10">
    <source>
        <dbReference type="ARBA" id="ARBA00044770"/>
    </source>
</evidence>
<evidence type="ECO:0000259" key="15">
    <source>
        <dbReference type="Pfam" id="PF00912"/>
    </source>
</evidence>
<dbReference type="EC" id="2.4.99.28" evidence="10"/>
<evidence type="ECO:0000256" key="11">
    <source>
        <dbReference type="ARBA" id="ARBA00049902"/>
    </source>
</evidence>
<evidence type="ECO:0000256" key="1">
    <source>
        <dbReference type="ARBA" id="ARBA00004752"/>
    </source>
</evidence>
<dbReference type="KEGG" id="ptp:RCA23_c03540"/>
<accession>A0AAN0VHB4</accession>
<keyword evidence="13" id="KW-1133">Transmembrane helix</keyword>
<sequence>MAKKHSGPSKPLVADRRGPPPARKQKQEQTPQKPPAKGGFGRLRALLWRAFLLPFRMLWALIWRLGLVVCLLLGLGVAYFASTLPEAGEMIDGRAAGSVTLMDRKGAVFAWRGDQFGGMITAQTISPFLKAAVVATEDRRFYRHFGISPRGMASAIRINLSEGRGPLSGHGGSTITQQTAKLLCLGVAFDTDEWPSEREYERQCRRTTLWRKIKEASFSLAMELRYSKDEILTIYLNRVSLGAGARGFEAAAQRYFGKSANQVNAAEAAMLAGLLKAPSRLAPTHNLKGAQARAEVVLGLMRRENYLSSAEASFAIANPATLSPAATARAGGYFADWIMTTGPRYFTRNTTEDVLIQTTLDQTIQTATEQAVRRVFDDKISKSSKAEVAVVVMNKEGAVRAMIGGRDTRTTGAFNRATQARRQTGSAFKPFVYAAALELGHTPFDRIRDEPITLNIPGSGAWSPSNYSKTFAGEVSYTQALAQSLNIPAVKISEHIGRDIVQKIAWDFGLQDALADGPALALGTSESTLIEMTGAYAGILNGGISVQPYGITSLRLLGESEPLAGRTGGIGERVIRTQTAQELTFMMHEVIQSGTGQRAQIDGIEIAGKTGTTQAARDAWFIGFTSDFVIGVWMGYDDNRPLKGVTGGSIPADIWRETMLAITDQSKPGPLPMLRDRIPPEAGRSPIDSSPEKPETKSLTQLLFGLFSRQN</sequence>
<dbReference type="GO" id="GO:0008658">
    <property type="term" value="F:penicillin binding"/>
    <property type="evidence" value="ECO:0007669"/>
    <property type="project" value="InterPro"/>
</dbReference>
<evidence type="ECO:0000256" key="5">
    <source>
        <dbReference type="ARBA" id="ARBA00022670"/>
    </source>
</evidence>
<gene>
    <name evidence="16" type="primary">mrcB</name>
    <name evidence="16" type="ORF">RCA23_c03540</name>
</gene>
<dbReference type="InterPro" id="IPR001264">
    <property type="entry name" value="Glyco_trans_51"/>
</dbReference>
<comment type="similarity">
    <text evidence="2">In the C-terminal section; belongs to the transpeptidase family.</text>
</comment>
<feature type="transmembrane region" description="Helical" evidence="13">
    <location>
        <begin position="58"/>
        <end position="81"/>
    </location>
</feature>
<proteinExistence type="inferred from homology"/>
<dbReference type="SUPFAM" id="SSF56601">
    <property type="entry name" value="beta-lactamase/transpeptidase-like"/>
    <property type="match status" value="1"/>
</dbReference>
<dbReference type="GO" id="GO:0030288">
    <property type="term" value="C:outer membrane-bounded periplasmic space"/>
    <property type="evidence" value="ECO:0007669"/>
    <property type="project" value="TreeGrafter"/>
</dbReference>
<dbReference type="InterPro" id="IPR036950">
    <property type="entry name" value="PBP_transglycosylase"/>
</dbReference>
<dbReference type="GO" id="GO:0008955">
    <property type="term" value="F:peptidoglycan glycosyltransferase activity"/>
    <property type="evidence" value="ECO:0007669"/>
    <property type="project" value="UniProtKB-EC"/>
</dbReference>
<dbReference type="PANTHER" id="PTHR32282:SF33">
    <property type="entry name" value="PEPTIDOGLYCAN GLYCOSYLTRANSFERASE"/>
    <property type="match status" value="1"/>
</dbReference>
<dbReference type="Proteomes" id="UP000028680">
    <property type="component" value="Chromosome"/>
</dbReference>
<protein>
    <recommendedName>
        <fullName evidence="10">peptidoglycan glycosyltransferase</fullName>
        <ecNumber evidence="10">2.4.99.28</ecNumber>
    </recommendedName>
</protein>
<evidence type="ECO:0000256" key="3">
    <source>
        <dbReference type="ARBA" id="ARBA00007739"/>
    </source>
</evidence>
<dbReference type="InterPro" id="IPR001460">
    <property type="entry name" value="PCN-bd_Tpept"/>
</dbReference>
<dbReference type="AlphaFoldDB" id="A0AAN0VHB4"/>
<evidence type="ECO:0000313" key="16">
    <source>
        <dbReference type="EMBL" id="AII85916.1"/>
    </source>
</evidence>
<keyword evidence="13" id="KW-0812">Transmembrane</keyword>
<comment type="catalytic activity">
    <reaction evidence="11">
        <text>[GlcNAc-(1-&gt;4)-Mur2Ac(oyl-L-Ala-gamma-D-Glu-L-Lys-D-Ala-D-Ala)](n)-di-trans,octa-cis-undecaprenyl diphosphate + beta-D-GlcNAc-(1-&gt;4)-Mur2Ac(oyl-L-Ala-gamma-D-Glu-L-Lys-D-Ala-D-Ala)-di-trans,octa-cis-undecaprenyl diphosphate = [GlcNAc-(1-&gt;4)-Mur2Ac(oyl-L-Ala-gamma-D-Glu-L-Lys-D-Ala-D-Ala)](n+1)-di-trans,octa-cis-undecaprenyl diphosphate + di-trans,octa-cis-undecaprenyl diphosphate + H(+)</text>
        <dbReference type="Rhea" id="RHEA:23708"/>
        <dbReference type="Rhea" id="RHEA-COMP:9602"/>
        <dbReference type="Rhea" id="RHEA-COMP:9603"/>
        <dbReference type="ChEBI" id="CHEBI:15378"/>
        <dbReference type="ChEBI" id="CHEBI:58405"/>
        <dbReference type="ChEBI" id="CHEBI:60033"/>
        <dbReference type="ChEBI" id="CHEBI:78435"/>
        <dbReference type="EC" id="2.4.99.28"/>
    </reaction>
</comment>
<dbReference type="EMBL" id="CP003984">
    <property type="protein sequence ID" value="AII85916.1"/>
    <property type="molecule type" value="Genomic_DNA"/>
</dbReference>
<reference evidence="16 17" key="1">
    <citation type="journal article" date="2014" name="ISME J.">
        <title>Adaptation of an abundant Roseobacter RCA organism to pelagic systems revealed by genomic and transcriptomic analyses.</title>
        <authorList>
            <person name="Voget S."/>
            <person name="Wemheuer B."/>
            <person name="Brinkhoff T."/>
            <person name="Vollmers J."/>
            <person name="Dietrich S."/>
            <person name="Giebel H.A."/>
            <person name="Beardsley C."/>
            <person name="Sardemann C."/>
            <person name="Bakenhus I."/>
            <person name="Billerbeck S."/>
            <person name="Daniel R."/>
            <person name="Simon M."/>
        </authorList>
    </citation>
    <scope>NUCLEOTIDE SEQUENCE [LARGE SCALE GENOMIC DNA]</scope>
    <source>
        <strain evidence="16 17">RCA23</strain>
    </source>
</reference>
<dbReference type="InterPro" id="IPR023346">
    <property type="entry name" value="Lysozyme-like_dom_sf"/>
</dbReference>
<evidence type="ECO:0000256" key="4">
    <source>
        <dbReference type="ARBA" id="ARBA00022645"/>
    </source>
</evidence>
<feature type="region of interest" description="Disordered" evidence="12">
    <location>
        <begin position="1"/>
        <end position="37"/>
    </location>
</feature>
<evidence type="ECO:0000256" key="13">
    <source>
        <dbReference type="SAM" id="Phobius"/>
    </source>
</evidence>
<dbReference type="Gene3D" id="1.10.3810.10">
    <property type="entry name" value="Biosynthetic peptidoglycan transglycosylase-like"/>
    <property type="match status" value="1"/>
</dbReference>
<dbReference type="Gene3D" id="3.40.710.10">
    <property type="entry name" value="DD-peptidase/beta-lactamase superfamily"/>
    <property type="match status" value="1"/>
</dbReference>
<keyword evidence="4" id="KW-0121">Carboxypeptidase</keyword>
<keyword evidence="17" id="KW-1185">Reference proteome</keyword>
<keyword evidence="6 16" id="KW-0328">Glycosyltransferase</keyword>
<evidence type="ECO:0000256" key="6">
    <source>
        <dbReference type="ARBA" id="ARBA00022676"/>
    </source>
</evidence>
<evidence type="ECO:0000256" key="8">
    <source>
        <dbReference type="ARBA" id="ARBA00022801"/>
    </source>
</evidence>
<feature type="compositionally biased region" description="Low complexity" evidence="12">
    <location>
        <begin position="28"/>
        <end position="37"/>
    </location>
</feature>
<dbReference type="Pfam" id="PF00912">
    <property type="entry name" value="Transgly"/>
    <property type="match status" value="1"/>
</dbReference>
<keyword evidence="9" id="KW-0511">Multifunctional enzyme</keyword>
<comment type="similarity">
    <text evidence="3">In the N-terminal section; belongs to the glycosyltransferase 51 family.</text>
</comment>
<comment type="pathway">
    <text evidence="1">Cell wall biogenesis; peptidoglycan biosynthesis.</text>
</comment>
<organism evidence="16 17">
    <name type="scientific">Planktomarina temperata RCA23</name>
    <dbReference type="NCBI Taxonomy" id="666509"/>
    <lineage>
        <taxon>Bacteria</taxon>
        <taxon>Pseudomonadati</taxon>
        <taxon>Pseudomonadota</taxon>
        <taxon>Alphaproteobacteria</taxon>
        <taxon>Rhodobacterales</taxon>
        <taxon>Paracoccaceae</taxon>
        <taxon>Planktomarina</taxon>
    </lineage>
</organism>
<evidence type="ECO:0000259" key="14">
    <source>
        <dbReference type="Pfam" id="PF00905"/>
    </source>
</evidence>
<dbReference type="GO" id="GO:0006508">
    <property type="term" value="P:proteolysis"/>
    <property type="evidence" value="ECO:0007669"/>
    <property type="project" value="UniProtKB-KW"/>
</dbReference>
<feature type="domain" description="Penicillin-binding protein transpeptidase" evidence="14">
    <location>
        <begin position="389"/>
        <end position="656"/>
    </location>
</feature>
<keyword evidence="7 16" id="KW-0808">Transferase</keyword>
<keyword evidence="5" id="KW-0645">Protease</keyword>
<dbReference type="SUPFAM" id="SSF53955">
    <property type="entry name" value="Lysozyme-like"/>
    <property type="match status" value="1"/>
</dbReference>
<dbReference type="Pfam" id="PF00905">
    <property type="entry name" value="Transpeptidase"/>
    <property type="match status" value="1"/>
</dbReference>
<evidence type="ECO:0000256" key="2">
    <source>
        <dbReference type="ARBA" id="ARBA00007090"/>
    </source>
</evidence>
<feature type="region of interest" description="Disordered" evidence="12">
    <location>
        <begin position="665"/>
        <end position="698"/>
    </location>
</feature>
<dbReference type="GO" id="GO:0004180">
    <property type="term" value="F:carboxypeptidase activity"/>
    <property type="evidence" value="ECO:0007669"/>
    <property type="project" value="UniProtKB-KW"/>
</dbReference>
<dbReference type="PANTHER" id="PTHR32282">
    <property type="entry name" value="BINDING PROTEIN TRANSPEPTIDASE, PUTATIVE-RELATED"/>
    <property type="match status" value="1"/>
</dbReference>
<dbReference type="GO" id="GO:0009252">
    <property type="term" value="P:peptidoglycan biosynthetic process"/>
    <property type="evidence" value="ECO:0007669"/>
    <property type="project" value="TreeGrafter"/>
</dbReference>
<keyword evidence="8 16" id="KW-0378">Hydrolase</keyword>
<evidence type="ECO:0000256" key="7">
    <source>
        <dbReference type="ARBA" id="ARBA00022679"/>
    </source>
</evidence>
<evidence type="ECO:0000256" key="9">
    <source>
        <dbReference type="ARBA" id="ARBA00023268"/>
    </source>
</evidence>
<keyword evidence="13" id="KW-0472">Membrane</keyword>
<evidence type="ECO:0000313" key="17">
    <source>
        <dbReference type="Proteomes" id="UP000028680"/>
    </source>
</evidence>
<dbReference type="NCBIfam" id="TIGR02074">
    <property type="entry name" value="PBP_1a_fam"/>
    <property type="match status" value="1"/>
</dbReference>